<organism evidence="1 2">
    <name type="scientific">Xylaria curta</name>
    <dbReference type="NCBI Taxonomy" id="42375"/>
    <lineage>
        <taxon>Eukaryota</taxon>
        <taxon>Fungi</taxon>
        <taxon>Dikarya</taxon>
        <taxon>Ascomycota</taxon>
        <taxon>Pezizomycotina</taxon>
        <taxon>Sordariomycetes</taxon>
        <taxon>Xylariomycetidae</taxon>
        <taxon>Xylariales</taxon>
        <taxon>Xylariaceae</taxon>
        <taxon>Xylaria</taxon>
    </lineage>
</organism>
<evidence type="ECO:0000313" key="2">
    <source>
        <dbReference type="Proteomes" id="UP001143856"/>
    </source>
</evidence>
<dbReference type="EMBL" id="JAPDGR010004598">
    <property type="protein sequence ID" value="KAJ2967668.1"/>
    <property type="molecule type" value="Genomic_DNA"/>
</dbReference>
<sequence>MQILSTLLLGAALVAAHGYVDNATIGGQVYQFYQPYTDPYTNPTPKRVSRRVEGNGPVTDLTYEDLQCGGYTDGGIVGSSPPHSTQLPPPVPLLPFVGPCGPTAMSDPPCK</sequence>
<evidence type="ECO:0000313" key="1">
    <source>
        <dbReference type="EMBL" id="KAJ2967668.1"/>
    </source>
</evidence>
<reference evidence="1" key="1">
    <citation type="submission" date="2022-10" db="EMBL/GenBank/DDBJ databases">
        <title>Genome Sequence of Xylaria curta.</title>
        <authorList>
            <person name="Buettner E."/>
        </authorList>
    </citation>
    <scope>NUCLEOTIDE SEQUENCE</scope>
    <source>
        <strain evidence="1">Babe10</strain>
    </source>
</reference>
<keyword evidence="2" id="KW-1185">Reference proteome</keyword>
<comment type="caution">
    <text evidence="1">The sequence shown here is derived from an EMBL/GenBank/DDBJ whole genome shotgun (WGS) entry which is preliminary data.</text>
</comment>
<proteinExistence type="predicted"/>
<accession>A0ACC1MN78</accession>
<dbReference type="Proteomes" id="UP001143856">
    <property type="component" value="Unassembled WGS sequence"/>
</dbReference>
<gene>
    <name evidence="1" type="ORF">NUW58_g10397</name>
</gene>
<protein>
    <submittedName>
        <fullName evidence="1">Uncharacterized protein</fullName>
    </submittedName>
</protein>
<name>A0ACC1MN78_9PEZI</name>